<evidence type="ECO:0000313" key="1">
    <source>
        <dbReference type="EMBL" id="KAI0036619.1"/>
    </source>
</evidence>
<gene>
    <name evidence="1" type="ORF">K488DRAFT_81864</name>
</gene>
<reference evidence="1" key="2">
    <citation type="journal article" date="2022" name="New Phytol.">
        <title>Evolutionary transition to the ectomycorrhizal habit in the genomes of a hyperdiverse lineage of mushroom-forming fungi.</title>
        <authorList>
            <person name="Looney B."/>
            <person name="Miyauchi S."/>
            <person name="Morin E."/>
            <person name="Drula E."/>
            <person name="Courty P.E."/>
            <person name="Kohler A."/>
            <person name="Kuo A."/>
            <person name="LaButti K."/>
            <person name="Pangilinan J."/>
            <person name="Lipzen A."/>
            <person name="Riley R."/>
            <person name="Andreopoulos W."/>
            <person name="He G."/>
            <person name="Johnson J."/>
            <person name="Nolan M."/>
            <person name="Tritt A."/>
            <person name="Barry K.W."/>
            <person name="Grigoriev I.V."/>
            <person name="Nagy L.G."/>
            <person name="Hibbett D."/>
            <person name="Henrissat B."/>
            <person name="Matheny P.B."/>
            <person name="Labbe J."/>
            <person name="Martin F.M."/>
        </authorList>
    </citation>
    <scope>NUCLEOTIDE SEQUENCE</scope>
    <source>
        <strain evidence="1">EC-137</strain>
    </source>
</reference>
<accession>A0ACB8QXP4</accession>
<sequence>MSAQQVSIHEKTSEHLRALAALDHDTALVLPAPDGGRTLPGPSGLNTKNLSSLPELEKEDWVALGAEVVDFWRAGVHAAECGEQPEQLQGFLERLVGERLRQKESNNWTSDTAPASVHRSNGMDWDAWEPGREEEVDVDSFAEFWKRPDAPDVSAWEASAHRDQHDPWSPGAPQPNWDNWGKPDAWHKTNTSRAHISRGGQVWRHPQSSRDSSCRSNQQASGSVSGSQRLEDFAEKFSARNHLNPTRKGLLQRFAKLQPEEQIAQIHEATHQLRLSTRV</sequence>
<name>A0ACB8QXP4_9AGAM</name>
<reference evidence="1" key="1">
    <citation type="submission" date="2021-02" db="EMBL/GenBank/DDBJ databases">
        <authorList>
            <consortium name="DOE Joint Genome Institute"/>
            <person name="Ahrendt S."/>
            <person name="Looney B.P."/>
            <person name="Miyauchi S."/>
            <person name="Morin E."/>
            <person name="Drula E."/>
            <person name="Courty P.E."/>
            <person name="Chicoki N."/>
            <person name="Fauchery L."/>
            <person name="Kohler A."/>
            <person name="Kuo A."/>
            <person name="Labutti K."/>
            <person name="Pangilinan J."/>
            <person name="Lipzen A."/>
            <person name="Riley R."/>
            <person name="Andreopoulos W."/>
            <person name="He G."/>
            <person name="Johnson J."/>
            <person name="Barry K.W."/>
            <person name="Grigoriev I.V."/>
            <person name="Nagy L."/>
            <person name="Hibbett D."/>
            <person name="Henrissat B."/>
            <person name="Matheny P.B."/>
            <person name="Labbe J."/>
            <person name="Martin F."/>
        </authorList>
    </citation>
    <scope>NUCLEOTIDE SEQUENCE</scope>
    <source>
        <strain evidence="1">EC-137</strain>
    </source>
</reference>
<evidence type="ECO:0000313" key="2">
    <source>
        <dbReference type="Proteomes" id="UP000814128"/>
    </source>
</evidence>
<keyword evidence="2" id="KW-1185">Reference proteome</keyword>
<dbReference type="EMBL" id="MU273469">
    <property type="protein sequence ID" value="KAI0036619.1"/>
    <property type="molecule type" value="Genomic_DNA"/>
</dbReference>
<protein>
    <submittedName>
        <fullName evidence="1">Uncharacterized protein</fullName>
    </submittedName>
</protein>
<comment type="caution">
    <text evidence="1">The sequence shown here is derived from an EMBL/GenBank/DDBJ whole genome shotgun (WGS) entry which is preliminary data.</text>
</comment>
<dbReference type="Proteomes" id="UP000814128">
    <property type="component" value="Unassembled WGS sequence"/>
</dbReference>
<organism evidence="1 2">
    <name type="scientific">Vararia minispora EC-137</name>
    <dbReference type="NCBI Taxonomy" id="1314806"/>
    <lineage>
        <taxon>Eukaryota</taxon>
        <taxon>Fungi</taxon>
        <taxon>Dikarya</taxon>
        <taxon>Basidiomycota</taxon>
        <taxon>Agaricomycotina</taxon>
        <taxon>Agaricomycetes</taxon>
        <taxon>Russulales</taxon>
        <taxon>Lachnocladiaceae</taxon>
        <taxon>Vararia</taxon>
    </lineage>
</organism>
<proteinExistence type="predicted"/>